<accession>A0A7S2R1P5</accession>
<dbReference type="AlphaFoldDB" id="A0A7S2R1P5"/>
<dbReference type="PROSITE" id="PS51758">
    <property type="entry name" value="LETM1_RBD"/>
    <property type="match status" value="1"/>
</dbReference>
<name>A0A7S2R1P5_9STRA</name>
<organism evidence="4">
    <name type="scientific">Eucampia antarctica</name>
    <dbReference type="NCBI Taxonomy" id="49252"/>
    <lineage>
        <taxon>Eukaryota</taxon>
        <taxon>Sar</taxon>
        <taxon>Stramenopiles</taxon>
        <taxon>Ochrophyta</taxon>
        <taxon>Bacillariophyta</taxon>
        <taxon>Mediophyceae</taxon>
        <taxon>Biddulphiophycidae</taxon>
        <taxon>Hemiaulales</taxon>
        <taxon>Hemiaulaceae</taxon>
        <taxon>Eucampia</taxon>
    </lineage>
</organism>
<keyword evidence="2" id="KW-0732">Signal</keyword>
<proteinExistence type="predicted"/>
<keyword evidence="1" id="KW-0496">Mitochondrion</keyword>
<feature type="domain" description="Letm1 RBD" evidence="3">
    <location>
        <begin position="195"/>
        <end position="412"/>
    </location>
</feature>
<evidence type="ECO:0000259" key="3">
    <source>
        <dbReference type="PROSITE" id="PS51758"/>
    </source>
</evidence>
<evidence type="ECO:0000313" key="4">
    <source>
        <dbReference type="EMBL" id="CAD9658234.1"/>
    </source>
</evidence>
<evidence type="ECO:0000256" key="1">
    <source>
        <dbReference type="PROSITE-ProRule" id="PRU01094"/>
    </source>
</evidence>
<feature type="chain" id="PRO_5030844622" description="Letm1 RBD domain-containing protein" evidence="2">
    <location>
        <begin position="20"/>
        <end position="412"/>
    </location>
</feature>
<dbReference type="Pfam" id="PF07766">
    <property type="entry name" value="LETM1_RBD"/>
    <property type="match status" value="1"/>
</dbReference>
<reference evidence="4" key="1">
    <citation type="submission" date="2021-01" db="EMBL/GenBank/DDBJ databases">
        <authorList>
            <person name="Corre E."/>
            <person name="Pelletier E."/>
            <person name="Niang G."/>
            <person name="Scheremetjew M."/>
            <person name="Finn R."/>
            <person name="Kale V."/>
            <person name="Holt S."/>
            <person name="Cochrane G."/>
            <person name="Meng A."/>
            <person name="Brown T."/>
            <person name="Cohen L."/>
        </authorList>
    </citation>
    <scope>NUCLEOTIDE SEQUENCE</scope>
    <source>
        <strain evidence="4">CCMP1452</strain>
    </source>
</reference>
<dbReference type="GO" id="GO:0043022">
    <property type="term" value="F:ribosome binding"/>
    <property type="evidence" value="ECO:0007669"/>
    <property type="project" value="InterPro"/>
</dbReference>
<gene>
    <name evidence="4" type="ORF">EANT1437_LOCUS2036</name>
</gene>
<evidence type="ECO:0000256" key="2">
    <source>
        <dbReference type="SAM" id="SignalP"/>
    </source>
</evidence>
<sequence length="412" mass="45372">MNWTGILGLCFLLSQEVAGGSDGAVMTMPPTTSSAPPIVGKASSGGNPATQLLGYVRDSVIRMKDGSVELYTNHKQCNEIRTKQKTYFAAVQATLSEEQKKKMGKRITPSTGGITYEEFDFLQKGKDDRSKLGNIAFMMFAAPNFLPYAFMFFPDMLPGPFKKTTNKMGLQFSKWEMISRERSHAVIKAFVDLERDARVPPAIANINPFGKAKTKRNMERIERFGQAAAAVLVTKGAVGDAGANVALNLLQDQIYATADQLTKKELFLADIPKNIMMGLCRALDAPTAPSSFLPNFVIRGRVLAEIKKMTNSDEFLVNQKVDLNTIRSDLLVEACTARLISAPGRTDEEMRASLANWLEMAVVQPASYAQKTGLQYNANLVRTVLLSYHAIDAARDSRASSYLPRLMFQGQL</sequence>
<dbReference type="EMBL" id="HBHI01004019">
    <property type="protein sequence ID" value="CAD9658234.1"/>
    <property type="molecule type" value="Transcribed_RNA"/>
</dbReference>
<protein>
    <recommendedName>
        <fullName evidence="3">Letm1 RBD domain-containing protein</fullName>
    </recommendedName>
</protein>
<feature type="signal peptide" evidence="2">
    <location>
        <begin position="1"/>
        <end position="19"/>
    </location>
</feature>
<dbReference type="InterPro" id="IPR033122">
    <property type="entry name" value="LETM1-like_RBD"/>
</dbReference>